<evidence type="ECO:0000313" key="7">
    <source>
        <dbReference type="Proteomes" id="UP000002586"/>
    </source>
</evidence>
<keyword evidence="5" id="KW-0046">Antibiotic resistance</keyword>
<dbReference type="STRING" id="156889.Mmc1_1157"/>
<dbReference type="Proteomes" id="UP000002586">
    <property type="component" value="Chromosome"/>
</dbReference>
<dbReference type="Pfam" id="PF02522">
    <property type="entry name" value="Antibiotic_NAT"/>
    <property type="match status" value="1"/>
</dbReference>
<dbReference type="AlphaFoldDB" id="A0L6S5"/>
<evidence type="ECO:0000256" key="4">
    <source>
        <dbReference type="ARBA" id="ARBA00023315"/>
    </source>
</evidence>
<dbReference type="OrthoDB" id="7330654at2"/>
<dbReference type="PANTHER" id="PTHR11104:SF0">
    <property type="entry name" value="SPBETA PROPHAGE-DERIVED AMINOGLYCOSIDE N(3')-ACETYLTRANSFERASE-LIKE PROTEIN YOKD"/>
    <property type="match status" value="1"/>
</dbReference>
<name>A0L6S5_MAGMM</name>
<protein>
    <recommendedName>
        <fullName evidence="2 5">Aminoglycoside N(3)-acetyltransferase</fullName>
        <ecNumber evidence="5">2.3.1.-</ecNumber>
    </recommendedName>
</protein>
<gene>
    <name evidence="6" type="ordered locus">Mmc1_1157</name>
</gene>
<dbReference type="InterPro" id="IPR028345">
    <property type="entry name" value="Antibiotic_NAT-like"/>
</dbReference>
<dbReference type="eggNOG" id="COG2746">
    <property type="taxonomic scope" value="Bacteria"/>
</dbReference>
<evidence type="ECO:0000256" key="1">
    <source>
        <dbReference type="ARBA" id="ARBA00006383"/>
    </source>
</evidence>
<dbReference type="RefSeq" id="WP_011712823.1">
    <property type="nucleotide sequence ID" value="NC_008576.1"/>
</dbReference>
<dbReference type="HOGENOM" id="CLU_893208_0_0_5"/>
<keyword evidence="3 5" id="KW-0808">Transferase</keyword>
<evidence type="ECO:0000256" key="2">
    <source>
        <dbReference type="ARBA" id="ARBA00012882"/>
    </source>
</evidence>
<organism evidence="6 7">
    <name type="scientific">Magnetococcus marinus (strain ATCC BAA-1437 / JCM 17883 / MC-1)</name>
    <dbReference type="NCBI Taxonomy" id="156889"/>
    <lineage>
        <taxon>Bacteria</taxon>
        <taxon>Pseudomonadati</taxon>
        <taxon>Pseudomonadota</taxon>
        <taxon>Magnetococcia</taxon>
        <taxon>Magnetococcales</taxon>
        <taxon>Magnetococcaceae</taxon>
        <taxon>Magnetococcus</taxon>
    </lineage>
</organism>
<dbReference type="EC" id="2.3.1.-" evidence="5"/>
<reference evidence="7" key="1">
    <citation type="journal article" date="2009" name="Appl. Environ. Microbiol.">
        <title>Complete genome sequence of the chemolithoautotrophic marine magnetotactic coccus strain MC-1.</title>
        <authorList>
            <person name="Schubbe S."/>
            <person name="Williams T.J."/>
            <person name="Xie G."/>
            <person name="Kiss H.E."/>
            <person name="Brettin T.S."/>
            <person name="Martinez D."/>
            <person name="Ross C.A."/>
            <person name="Schuler D."/>
            <person name="Cox B.L."/>
            <person name="Nealson K.H."/>
            <person name="Bazylinski D.A."/>
        </authorList>
    </citation>
    <scope>NUCLEOTIDE SEQUENCE [LARGE SCALE GENOMIC DNA]</scope>
    <source>
        <strain evidence="7">ATCC BAA-1437 / JCM 17883 / MC-1</strain>
    </source>
</reference>
<dbReference type="KEGG" id="mgm:Mmc1_1157"/>
<dbReference type="InterPro" id="IPR003679">
    <property type="entry name" value="Amioglycoside_AcTrfase"/>
</dbReference>
<comment type="similarity">
    <text evidence="1 5">Belongs to the antibiotic N-acetyltransferase family.</text>
</comment>
<proteinExistence type="inferred from homology"/>
<comment type="catalytic activity">
    <reaction evidence="5">
        <text>a 2-deoxystreptamine antibiotic + acetyl-CoA = an N(3)-acetyl-2-deoxystreptamine antibiotic + CoA + H(+)</text>
        <dbReference type="Rhea" id="RHEA:12665"/>
        <dbReference type="ChEBI" id="CHEBI:15378"/>
        <dbReference type="ChEBI" id="CHEBI:57287"/>
        <dbReference type="ChEBI" id="CHEBI:57288"/>
        <dbReference type="ChEBI" id="CHEBI:57921"/>
        <dbReference type="ChEBI" id="CHEBI:77452"/>
        <dbReference type="EC" id="2.3.1.81"/>
    </reaction>
</comment>
<keyword evidence="7" id="KW-1185">Reference proteome</keyword>
<keyword evidence="4 5" id="KW-0012">Acyltransferase</keyword>
<accession>A0L6S5</accession>
<dbReference type="PANTHER" id="PTHR11104">
    <property type="entry name" value="AMINOGLYCOSIDE N3-ACETYLTRANSFERASE"/>
    <property type="match status" value="1"/>
</dbReference>
<sequence length="308" mass="34711">MFAPRLLLLYLPQPLERRLLLPFRAIRAVARKARGYQATMSVPRFAAALDELGITAGKTILLHSSMDQLVAHVPELKPFTLIQLLKDKLGPQGTLLMPAYPFRGAQADYARQAAPFNPARTPSRSGLLTEMLRRDRTAIRSWHPTHAMVGWGQHAEALLADHHKGHPFGPTSPFQKLAQQQGEVMGLGVGLESYSLLHVPETMVPELQRAVYYDQPYPMQIVVQAEQNITCMVPLLRMGGAYRRVERVARILRREQILWEQHVHGLRLSRMSAAPFIQRALTLQQQGRFLFDPAEVEAMLASAPRPPF</sequence>
<dbReference type="EMBL" id="CP000471">
    <property type="protein sequence ID" value="ABK43668.1"/>
    <property type="molecule type" value="Genomic_DNA"/>
</dbReference>
<dbReference type="SUPFAM" id="SSF110710">
    <property type="entry name" value="TTHA0583/YokD-like"/>
    <property type="match status" value="1"/>
</dbReference>
<evidence type="ECO:0000256" key="3">
    <source>
        <dbReference type="ARBA" id="ARBA00022679"/>
    </source>
</evidence>
<evidence type="ECO:0000256" key="5">
    <source>
        <dbReference type="RuleBase" id="RU365031"/>
    </source>
</evidence>
<dbReference type="GO" id="GO:0046353">
    <property type="term" value="F:aminoglycoside 3-N-acetyltransferase activity"/>
    <property type="evidence" value="ECO:0007669"/>
    <property type="project" value="UniProtKB-EC"/>
</dbReference>
<evidence type="ECO:0000313" key="6">
    <source>
        <dbReference type="EMBL" id="ABK43668.1"/>
    </source>
</evidence>
<dbReference type="GO" id="GO:0046677">
    <property type="term" value="P:response to antibiotic"/>
    <property type="evidence" value="ECO:0007669"/>
    <property type="project" value="UniProtKB-KW"/>
</dbReference>
<reference evidence="6 7" key="2">
    <citation type="journal article" date="2012" name="Int. J. Syst. Evol. Microbiol.">
        <title>Magnetococcus marinus gen. nov., sp. nov., a marine, magnetotactic bacterium that represents a novel lineage (Magnetococcaceae fam. nov.; Magnetococcales ord. nov.) at the base of the Alphaproteobacteria.</title>
        <authorList>
            <person name="Bazylinski D.A."/>
            <person name="Williams T.J."/>
            <person name="Lefevre C.T."/>
            <person name="Berg R.J."/>
            <person name="Zhang C.L."/>
            <person name="Bowser S.S."/>
            <person name="Dean A.J."/>
            <person name="Beveridge T.J."/>
        </authorList>
    </citation>
    <scope>NUCLEOTIDE SEQUENCE [LARGE SCALE GENOMIC DNA]</scope>
    <source>
        <strain evidence="7">ATCC BAA-1437 / JCM 17883 / MC-1</strain>
    </source>
</reference>